<feature type="compositionally biased region" description="Polar residues" evidence="1">
    <location>
        <begin position="115"/>
        <end position="127"/>
    </location>
</feature>
<organism evidence="2">
    <name type="scientific">Eucalyptus grandis</name>
    <name type="common">Flooded gum</name>
    <dbReference type="NCBI Taxonomy" id="71139"/>
    <lineage>
        <taxon>Eukaryota</taxon>
        <taxon>Viridiplantae</taxon>
        <taxon>Streptophyta</taxon>
        <taxon>Embryophyta</taxon>
        <taxon>Tracheophyta</taxon>
        <taxon>Spermatophyta</taxon>
        <taxon>Magnoliopsida</taxon>
        <taxon>eudicotyledons</taxon>
        <taxon>Gunneridae</taxon>
        <taxon>Pentapetalae</taxon>
        <taxon>rosids</taxon>
        <taxon>malvids</taxon>
        <taxon>Myrtales</taxon>
        <taxon>Myrtaceae</taxon>
        <taxon>Myrtoideae</taxon>
        <taxon>Eucalypteae</taxon>
        <taxon>Eucalyptus</taxon>
    </lineage>
</organism>
<dbReference type="eggNOG" id="ENOG502RZUD">
    <property type="taxonomic scope" value="Eukaryota"/>
</dbReference>
<protein>
    <recommendedName>
        <fullName evidence="3">Serine-rich protein-like protein</fullName>
    </recommendedName>
</protein>
<dbReference type="AlphaFoldDB" id="A0A059CT45"/>
<evidence type="ECO:0000256" key="1">
    <source>
        <dbReference type="SAM" id="MobiDB-lite"/>
    </source>
</evidence>
<name>A0A059CT45_EUCGR</name>
<evidence type="ECO:0000313" key="2">
    <source>
        <dbReference type="EMBL" id="KCW81351.1"/>
    </source>
</evidence>
<dbReference type="PANTHER" id="PTHR33132">
    <property type="entry name" value="OSJNBB0118P14.9 PROTEIN"/>
    <property type="match status" value="1"/>
</dbReference>
<feature type="compositionally biased region" description="Low complexity" evidence="1">
    <location>
        <begin position="75"/>
        <end position="85"/>
    </location>
</feature>
<dbReference type="InParanoid" id="A0A059CT45"/>
<dbReference type="STRING" id="71139.A0A059CT45"/>
<dbReference type="EMBL" id="KK198755">
    <property type="protein sequence ID" value="KCW81351.1"/>
    <property type="molecule type" value="Genomic_DNA"/>
</dbReference>
<proteinExistence type="predicted"/>
<evidence type="ECO:0008006" key="3">
    <source>
        <dbReference type="Google" id="ProtNLM"/>
    </source>
</evidence>
<dbReference type="PANTHER" id="PTHR33132:SF135">
    <property type="entry name" value="OS02G0799700 PROTEIN"/>
    <property type="match status" value="1"/>
</dbReference>
<feature type="region of interest" description="Disordered" evidence="1">
    <location>
        <begin position="194"/>
        <end position="220"/>
    </location>
</feature>
<gene>
    <name evidence="2" type="ORF">EUGRSUZ_C02733</name>
</gene>
<feature type="compositionally biased region" description="Polar residues" evidence="1">
    <location>
        <begin position="61"/>
        <end position="74"/>
    </location>
</feature>
<reference evidence="2" key="1">
    <citation type="submission" date="2013-07" db="EMBL/GenBank/DDBJ databases">
        <title>The genome of Eucalyptus grandis.</title>
        <authorList>
            <person name="Schmutz J."/>
            <person name="Hayes R."/>
            <person name="Myburg A."/>
            <person name="Tuskan G."/>
            <person name="Grattapaglia D."/>
            <person name="Rokhsar D.S."/>
        </authorList>
    </citation>
    <scope>NUCLEOTIDE SEQUENCE</scope>
    <source>
        <tissue evidence="2">Leaf extractions</tissue>
    </source>
</reference>
<dbReference type="OMA" id="MMASSKA"/>
<accession>A0A059CT45</accession>
<feature type="region of interest" description="Disordered" evidence="1">
    <location>
        <begin position="61"/>
        <end position="127"/>
    </location>
</feature>
<sequence>MAISSRNDRPSGPVLRSLSYGRFDSLTARASTAIESSASSLSAMAADFAMSSGLYSRSSTFFGQRPSSPTRVNLSSSSSSSSSSSVRFSIDRPASPKQSFAASPRQPVIHRRGNSNKQSCMCSPTTHPGSFRCSLHKHSGSGGGGGGGGNGHSDSFVPNRLIMLRSAMRNRIVSIGGVEGDLMIRALTALIRPSSHQQKRRAAFQSRPSRLSAMSKAGDL</sequence>
<dbReference type="Gramene" id="KCW81351">
    <property type="protein sequence ID" value="KCW81351"/>
    <property type="gene ID" value="EUGRSUZ_C02733"/>
</dbReference>